<organism evidence="4 5">
    <name type="scientific">Basidiobolus ranarum</name>
    <dbReference type="NCBI Taxonomy" id="34480"/>
    <lineage>
        <taxon>Eukaryota</taxon>
        <taxon>Fungi</taxon>
        <taxon>Fungi incertae sedis</taxon>
        <taxon>Zoopagomycota</taxon>
        <taxon>Entomophthoromycotina</taxon>
        <taxon>Basidiobolomycetes</taxon>
        <taxon>Basidiobolales</taxon>
        <taxon>Basidiobolaceae</taxon>
        <taxon>Basidiobolus</taxon>
    </lineage>
</organism>
<dbReference type="InterPro" id="IPR019991">
    <property type="entry name" value="GTP-bd_ribosome_bgen"/>
</dbReference>
<evidence type="ECO:0000313" key="4">
    <source>
        <dbReference type="EMBL" id="KAK9766937.1"/>
    </source>
</evidence>
<feature type="domain" description="CP-type G" evidence="3">
    <location>
        <begin position="28"/>
        <end position="198"/>
    </location>
</feature>
<dbReference type="Gene3D" id="3.40.50.300">
    <property type="entry name" value="P-loop containing nucleotide triphosphate hydrolases"/>
    <property type="match status" value="1"/>
</dbReference>
<keyword evidence="1" id="KW-0547">Nucleotide-binding</keyword>
<accession>A0ABR2WZJ7</accession>
<keyword evidence="5" id="KW-1185">Reference proteome</keyword>
<evidence type="ECO:0000259" key="3">
    <source>
        <dbReference type="PROSITE" id="PS51721"/>
    </source>
</evidence>
<dbReference type="CDD" id="cd01856">
    <property type="entry name" value="YlqF"/>
    <property type="match status" value="1"/>
</dbReference>
<dbReference type="NCBIfam" id="TIGR03596">
    <property type="entry name" value="GTPase_YlqF"/>
    <property type="match status" value="1"/>
</dbReference>
<reference evidence="4 5" key="1">
    <citation type="submission" date="2023-04" db="EMBL/GenBank/DDBJ databases">
        <title>Genome of Basidiobolus ranarum AG-B5.</title>
        <authorList>
            <person name="Stajich J.E."/>
            <person name="Carter-House D."/>
            <person name="Gryganskyi A."/>
        </authorList>
    </citation>
    <scope>NUCLEOTIDE SEQUENCE [LARGE SCALE GENOMIC DNA]</scope>
    <source>
        <strain evidence="4 5">AG-B5</strain>
    </source>
</reference>
<evidence type="ECO:0000313" key="5">
    <source>
        <dbReference type="Proteomes" id="UP001479436"/>
    </source>
</evidence>
<proteinExistence type="predicted"/>
<keyword evidence="2" id="KW-0342">GTP-binding</keyword>
<dbReference type="InterPro" id="IPR023179">
    <property type="entry name" value="GTP-bd_ortho_bundle_sf"/>
</dbReference>
<dbReference type="SUPFAM" id="SSF52540">
    <property type="entry name" value="P-loop containing nucleoside triphosphate hydrolases"/>
    <property type="match status" value="1"/>
</dbReference>
<dbReference type="EMBL" id="JASJQH010000112">
    <property type="protein sequence ID" value="KAK9766937.1"/>
    <property type="molecule type" value="Genomic_DNA"/>
</dbReference>
<dbReference type="InterPro" id="IPR027417">
    <property type="entry name" value="P-loop_NTPase"/>
</dbReference>
<gene>
    <name evidence="4" type="primary">mtg1</name>
    <name evidence="4" type="ORF">K7432_003609</name>
</gene>
<dbReference type="Gene3D" id="1.10.1580.10">
    <property type="match status" value="1"/>
</dbReference>
<evidence type="ECO:0000256" key="2">
    <source>
        <dbReference type="ARBA" id="ARBA00023134"/>
    </source>
</evidence>
<dbReference type="Pfam" id="PF01926">
    <property type="entry name" value="MMR_HSR1"/>
    <property type="match status" value="1"/>
</dbReference>
<name>A0ABR2WZJ7_9FUNG</name>
<dbReference type="InterPro" id="IPR030378">
    <property type="entry name" value="G_CP_dom"/>
</dbReference>
<protein>
    <submittedName>
        <fullName evidence="4">Mitochondrial GTPase 1</fullName>
    </submittedName>
</protein>
<dbReference type="PANTHER" id="PTHR45782:SF4">
    <property type="entry name" value="MITOCHONDRIAL RIBOSOME-ASSOCIATED GTPASE 1"/>
    <property type="match status" value="1"/>
</dbReference>
<evidence type="ECO:0000256" key="1">
    <source>
        <dbReference type="ARBA" id="ARBA00022741"/>
    </source>
</evidence>
<dbReference type="PANTHER" id="PTHR45782">
    <property type="entry name" value="MITOCHONDRIAL RIBOSOME-ASSOCIATED GTPASE 1"/>
    <property type="match status" value="1"/>
</dbReference>
<dbReference type="PROSITE" id="PS51721">
    <property type="entry name" value="G_CP"/>
    <property type="match status" value="1"/>
</dbReference>
<dbReference type="InterPro" id="IPR006073">
    <property type="entry name" value="GTP-bd"/>
</dbReference>
<comment type="caution">
    <text evidence="4">The sequence shown here is derived from an EMBL/GenBank/DDBJ whole genome shotgun (WGS) entry which is preliminary data.</text>
</comment>
<sequence>MASKTVIPKLRDAFLYDRKINWFPGHMAKGLRIIQEKLNSIDIIVEARDARISFLSSINPRFEEIVGKKERLIVYNKADLADPSSQKSITEAIKKYHGHKVLFTNANQDLNVKKIIKMAADKSKKSPLEYPFVNVMIVGMPNVGKSSLINSMRRVGLNKGKAARTGPMPGVTRKVVGTVKVWDDPAVYLFDTPGVMIPHIPDPLTSLKVALTGGIRDHIADEEIMADYLLHRLNKFGNLSYVEMFKMSEPTDDISELLPAVAKRIGALHKGAEPDLTAGARYFIKQYRDGKFGRYTLDDCDPKALDKFFTEPSIFKVEKSRHQLKKAAFAEKMTKILNRREIRRKKMANEA</sequence>
<dbReference type="Proteomes" id="UP001479436">
    <property type="component" value="Unassembled WGS sequence"/>
</dbReference>